<evidence type="ECO:0000313" key="1">
    <source>
        <dbReference type="EMBL" id="CAA7031146.1"/>
    </source>
</evidence>
<keyword evidence="2" id="KW-1185">Reference proteome</keyword>
<name>A0A6D2J1R9_9BRAS</name>
<comment type="caution">
    <text evidence="1">The sequence shown here is derived from an EMBL/GenBank/DDBJ whole genome shotgun (WGS) entry which is preliminary data.</text>
</comment>
<dbReference type="EMBL" id="CACVBM020001103">
    <property type="protein sequence ID" value="CAA7031146.1"/>
    <property type="molecule type" value="Genomic_DNA"/>
</dbReference>
<dbReference type="AlphaFoldDB" id="A0A6D2J1R9"/>
<reference evidence="1" key="1">
    <citation type="submission" date="2020-01" db="EMBL/GenBank/DDBJ databases">
        <authorList>
            <person name="Mishra B."/>
        </authorList>
    </citation>
    <scope>NUCLEOTIDE SEQUENCE [LARGE SCALE GENOMIC DNA]</scope>
</reference>
<sequence>MARLRVRFRAVSGSSVLRLLEHYAGCLDAADFDWFFANSRISYDPRPRISPRAANNPGDLGPDRIRRRSSLTSSFVAMPTWSSIELELVFRRDADLVLDRAGARLYVDRNSSDGG</sequence>
<dbReference type="Proteomes" id="UP000467841">
    <property type="component" value="Unassembled WGS sequence"/>
</dbReference>
<evidence type="ECO:0000313" key="2">
    <source>
        <dbReference type="Proteomes" id="UP000467841"/>
    </source>
</evidence>
<organism evidence="1 2">
    <name type="scientific">Microthlaspi erraticum</name>
    <dbReference type="NCBI Taxonomy" id="1685480"/>
    <lineage>
        <taxon>Eukaryota</taxon>
        <taxon>Viridiplantae</taxon>
        <taxon>Streptophyta</taxon>
        <taxon>Embryophyta</taxon>
        <taxon>Tracheophyta</taxon>
        <taxon>Spermatophyta</taxon>
        <taxon>Magnoliopsida</taxon>
        <taxon>eudicotyledons</taxon>
        <taxon>Gunneridae</taxon>
        <taxon>Pentapetalae</taxon>
        <taxon>rosids</taxon>
        <taxon>malvids</taxon>
        <taxon>Brassicales</taxon>
        <taxon>Brassicaceae</taxon>
        <taxon>Coluteocarpeae</taxon>
        <taxon>Microthlaspi</taxon>
    </lineage>
</organism>
<accession>A0A6D2J1R9</accession>
<gene>
    <name evidence="1" type="ORF">MERR_LOCUS18381</name>
</gene>
<proteinExistence type="predicted"/>
<protein>
    <submittedName>
        <fullName evidence="1">Uncharacterized protein</fullName>
    </submittedName>
</protein>